<dbReference type="EMBL" id="CM007894">
    <property type="protein sequence ID" value="OTG24332.1"/>
    <property type="molecule type" value="Genomic_DNA"/>
</dbReference>
<dbReference type="AlphaFoldDB" id="A0A251UNK2"/>
<gene>
    <name evidence="1" type="ORF">HannXRQ_Chr05g0135551</name>
</gene>
<proteinExistence type="predicted"/>
<dbReference type="Proteomes" id="UP000215914">
    <property type="component" value="Chromosome 5"/>
</dbReference>
<accession>A0A251UNK2</accession>
<keyword evidence="2" id="KW-1185">Reference proteome</keyword>
<sequence>MVAVTVFRRPAMAAESGGRDGSSAEFMFKSGNQKSRTRVDLCFAPGHQGSDQSHQIKRCRISDQTHQTLHQATGHPQFRIPQIRESRFRRDGIWVMLLIPCYIEDNGNTYGVFLSFKRGSTGNEHTLGALYQLKAFQQDGCCEKKYAAKDWATTSTIFNLEPAKCSNQERRLRDFLSSRMIRLTLTEKKWKIFEDNCRTLSMKKINLRLNINNNCC</sequence>
<name>A0A251UNK2_HELAN</name>
<organism evidence="1 2">
    <name type="scientific">Helianthus annuus</name>
    <name type="common">Common sunflower</name>
    <dbReference type="NCBI Taxonomy" id="4232"/>
    <lineage>
        <taxon>Eukaryota</taxon>
        <taxon>Viridiplantae</taxon>
        <taxon>Streptophyta</taxon>
        <taxon>Embryophyta</taxon>
        <taxon>Tracheophyta</taxon>
        <taxon>Spermatophyta</taxon>
        <taxon>Magnoliopsida</taxon>
        <taxon>eudicotyledons</taxon>
        <taxon>Gunneridae</taxon>
        <taxon>Pentapetalae</taxon>
        <taxon>asterids</taxon>
        <taxon>campanulids</taxon>
        <taxon>Asterales</taxon>
        <taxon>Asteraceae</taxon>
        <taxon>Asteroideae</taxon>
        <taxon>Heliantheae alliance</taxon>
        <taxon>Heliantheae</taxon>
        <taxon>Helianthus</taxon>
    </lineage>
</organism>
<evidence type="ECO:0000313" key="2">
    <source>
        <dbReference type="Proteomes" id="UP000215914"/>
    </source>
</evidence>
<protein>
    <submittedName>
        <fullName evidence="1">Uncharacterized protein</fullName>
    </submittedName>
</protein>
<reference evidence="2" key="1">
    <citation type="journal article" date="2017" name="Nature">
        <title>The sunflower genome provides insights into oil metabolism, flowering and Asterid evolution.</title>
        <authorList>
            <person name="Badouin H."/>
            <person name="Gouzy J."/>
            <person name="Grassa C.J."/>
            <person name="Murat F."/>
            <person name="Staton S.E."/>
            <person name="Cottret L."/>
            <person name="Lelandais-Briere C."/>
            <person name="Owens G.L."/>
            <person name="Carrere S."/>
            <person name="Mayjonade B."/>
            <person name="Legrand L."/>
            <person name="Gill N."/>
            <person name="Kane N.C."/>
            <person name="Bowers J.E."/>
            <person name="Hubner S."/>
            <person name="Bellec A."/>
            <person name="Berard A."/>
            <person name="Berges H."/>
            <person name="Blanchet N."/>
            <person name="Boniface M.C."/>
            <person name="Brunel D."/>
            <person name="Catrice O."/>
            <person name="Chaidir N."/>
            <person name="Claudel C."/>
            <person name="Donnadieu C."/>
            <person name="Faraut T."/>
            <person name="Fievet G."/>
            <person name="Helmstetter N."/>
            <person name="King M."/>
            <person name="Knapp S.J."/>
            <person name="Lai Z."/>
            <person name="Le Paslier M.C."/>
            <person name="Lippi Y."/>
            <person name="Lorenzon L."/>
            <person name="Mandel J.R."/>
            <person name="Marage G."/>
            <person name="Marchand G."/>
            <person name="Marquand E."/>
            <person name="Bret-Mestries E."/>
            <person name="Morien E."/>
            <person name="Nambeesan S."/>
            <person name="Nguyen T."/>
            <person name="Pegot-Espagnet P."/>
            <person name="Pouilly N."/>
            <person name="Raftis F."/>
            <person name="Sallet E."/>
            <person name="Schiex T."/>
            <person name="Thomas J."/>
            <person name="Vandecasteele C."/>
            <person name="Vares D."/>
            <person name="Vear F."/>
            <person name="Vautrin S."/>
            <person name="Crespi M."/>
            <person name="Mangin B."/>
            <person name="Burke J.M."/>
            <person name="Salse J."/>
            <person name="Munos S."/>
            <person name="Vincourt P."/>
            <person name="Rieseberg L.H."/>
            <person name="Langlade N.B."/>
        </authorList>
    </citation>
    <scope>NUCLEOTIDE SEQUENCE [LARGE SCALE GENOMIC DNA]</scope>
    <source>
        <strain evidence="2">cv. SF193</strain>
    </source>
</reference>
<evidence type="ECO:0000313" key="1">
    <source>
        <dbReference type="EMBL" id="OTG24332.1"/>
    </source>
</evidence>
<dbReference type="InParanoid" id="A0A251UNK2"/>